<feature type="signal peptide" evidence="1">
    <location>
        <begin position="1"/>
        <end position="25"/>
    </location>
</feature>
<dbReference type="EMBL" id="VLPL01000002">
    <property type="protein sequence ID" value="TSJ46670.1"/>
    <property type="molecule type" value="Genomic_DNA"/>
</dbReference>
<protein>
    <recommendedName>
        <fullName evidence="4">Toxin-antitoxin system YwqK family antitoxin</fullName>
    </recommendedName>
</protein>
<name>A0A556N3C4_9FLAO</name>
<accession>A0A556N3C4</accession>
<sequence length="1300" mass="150871">MINNTSERKFILAIVLSLTSFVVFAQTEKVTIDGKNYYVYPHQQAVAGMQEYYLNFADRKEVIKRDERNEKIVSVSEEPISELEKKTAFKFPKSYKKYLKDFEEMLEKHPFFMVTTDNGITVDPTPALVSLPDGDYVMYYRDIPFISGRVLRYKNDVVAAFFSIKNNLIEGSSTWYAPDGKTVKTGNYRNSEKTGTWRLYEYMQKIDESYTYDPKESIESRLQKMIYDTTKTTFTFSDGLKNGPFTVYQNQELLTSGNFLADQTSGSWEIYGYKTTVTVDKKGKLIITKGPEKILIDRYTIRSDKKRGKSPIIRHSIIPYEFMGYSREDSLVLVNSSPNDENKYDLGYATDFPDFSTFLTVQEVQNDNIELPEENLTSYEGEEELYEGEYYDYGSEFDFTPGPDYNPNEFYEFVNKKRYKLNDLIDSMGYLYAYEGIVEHYYQNGQLQYRFEVKDGKLVKEEPVYWDNGTIANEVVFLVDSNQYVQRFYDYNGVKYYETYHDSIGNILSSPSRKNPDFVTIGDKEYDRNYGNPTFIYSEDKEIKPGAMPEKILLIEERFKLDSSLAKIVYFYPKSRTLNAFQLNLMGDTVSTQEVIFSEDYLNMNAVKTWKFKNLTLKTIQNGTLDDYWKSSLSDTVPLEKLAFYWEYKYTVEKDDELLVNGKPFTGTFKLKDKQGSFHVSASDQLIQLSLPDGKTDLKLYKAAVKAYLKSGKRTDFLLGYLSEFGGSGQVSHSVTGLFTTLYGVFTAMYDRPLYEIDGQREYDGESFSSRSARLKGETGSVFTFAEGKYLNGKPEGLWTYKDQFGKVRSTIGFKNGEAHGDNLDYNLVLPKPKPKNEDELIGYEDPLSKYEEYPLKKTYYLESKCTYKNGALNGPYTTMNWIGDTLTYVNFVDGAKEGLEFKRNKLFFSQSYYKNGYIDGNVKTYFTGPEKDSILIFDLSFKNGALQGESVAYHSNGKLAKKGFFLSGQPIDDYEAYDTLGFKYQYVKFQYNQPVEEKIWEENELSVRYEFDWRDSIAFNFADITTSSSIDQLIYQVGYSDYSLNEPYYGRPSLVNKTGIDYHITKYYPNDTIARIGTISKGIKTGCWKYFNYFGKKLMEVEYFDSIITVNDSIKFKSKGILYYLDENDNPLSKNWIIEKFEKYDCAHTDHNEERMLYCFWEKDSSQHRKNGYVKNYYDNGSIQNEGWVKDGLPTGIWKLYDVNGNLNQVGEYVMGKRNGRWLKGDLGSVKNMSEICLNPNLENLDAILSYQEKLLDVSVITYQIGKELKRKYYGINMNNSEAPEGYYGEEEIYMNYEE</sequence>
<reference evidence="2 3" key="1">
    <citation type="submission" date="2019-07" db="EMBL/GenBank/DDBJ databases">
        <authorList>
            <person name="Huq M.A."/>
        </authorList>
    </citation>
    <scope>NUCLEOTIDE SEQUENCE [LARGE SCALE GENOMIC DNA]</scope>
    <source>
        <strain evidence="2 3">MAH-3</strain>
    </source>
</reference>
<dbReference type="Pfam" id="PF07661">
    <property type="entry name" value="MORN_2"/>
    <property type="match status" value="2"/>
</dbReference>
<keyword evidence="1" id="KW-0732">Signal</keyword>
<evidence type="ECO:0000256" key="1">
    <source>
        <dbReference type="SAM" id="SignalP"/>
    </source>
</evidence>
<evidence type="ECO:0000313" key="2">
    <source>
        <dbReference type="EMBL" id="TSJ46670.1"/>
    </source>
</evidence>
<dbReference type="Gene3D" id="3.90.930.1">
    <property type="match status" value="1"/>
</dbReference>
<dbReference type="SUPFAM" id="SSF160631">
    <property type="entry name" value="SMI1/KNR4-like"/>
    <property type="match status" value="1"/>
</dbReference>
<feature type="chain" id="PRO_5021699795" description="Toxin-antitoxin system YwqK family antitoxin" evidence="1">
    <location>
        <begin position="26"/>
        <end position="1300"/>
    </location>
</feature>
<comment type="caution">
    <text evidence="2">The sequence shown here is derived from an EMBL/GenBank/DDBJ whole genome shotgun (WGS) entry which is preliminary data.</text>
</comment>
<proteinExistence type="predicted"/>
<dbReference type="Gene3D" id="2.20.110.10">
    <property type="entry name" value="Histone H3 K4-specific methyltransferase SET7/9 N-terminal domain"/>
    <property type="match status" value="2"/>
</dbReference>
<dbReference type="Proteomes" id="UP000316008">
    <property type="component" value="Unassembled WGS sequence"/>
</dbReference>
<evidence type="ECO:0008006" key="4">
    <source>
        <dbReference type="Google" id="ProtNLM"/>
    </source>
</evidence>
<dbReference type="InterPro" id="IPR037883">
    <property type="entry name" value="Knr4/Smi1-like_sf"/>
</dbReference>
<organism evidence="2 3">
    <name type="scientific">Fluviicola chungangensis</name>
    <dbReference type="NCBI Taxonomy" id="2597671"/>
    <lineage>
        <taxon>Bacteria</taxon>
        <taxon>Pseudomonadati</taxon>
        <taxon>Bacteroidota</taxon>
        <taxon>Flavobacteriia</taxon>
        <taxon>Flavobacteriales</taxon>
        <taxon>Crocinitomicaceae</taxon>
        <taxon>Fluviicola</taxon>
    </lineage>
</organism>
<evidence type="ECO:0000313" key="3">
    <source>
        <dbReference type="Proteomes" id="UP000316008"/>
    </source>
</evidence>
<dbReference type="RefSeq" id="WP_144332207.1">
    <property type="nucleotide sequence ID" value="NZ_VLPL01000002.1"/>
</dbReference>
<dbReference type="SUPFAM" id="SSF82185">
    <property type="entry name" value="Histone H3 K4-specific methyltransferase SET7/9 N-terminal domain"/>
    <property type="match status" value="3"/>
</dbReference>
<gene>
    <name evidence="2" type="ORF">FO442_05785</name>
</gene>
<keyword evidence="3" id="KW-1185">Reference proteome</keyword>
<dbReference type="InterPro" id="IPR011652">
    <property type="entry name" value="MORN_2"/>
</dbReference>
<dbReference type="OrthoDB" id="9812747at2"/>